<name>A0A316ATC2_9BACT</name>
<proteinExistence type="predicted"/>
<keyword evidence="2" id="KW-1185">Reference proteome</keyword>
<evidence type="ECO:0000313" key="1">
    <source>
        <dbReference type="EMBL" id="PWJ53397.1"/>
    </source>
</evidence>
<dbReference type="EMBL" id="QGDT01000023">
    <property type="protein sequence ID" value="PWJ53397.1"/>
    <property type="molecule type" value="Genomic_DNA"/>
</dbReference>
<accession>A0A316ATC2</accession>
<organism evidence="1 2">
    <name type="scientific">Dyadobacter jejuensis</name>
    <dbReference type="NCBI Taxonomy" id="1082580"/>
    <lineage>
        <taxon>Bacteria</taxon>
        <taxon>Pseudomonadati</taxon>
        <taxon>Bacteroidota</taxon>
        <taxon>Cytophagia</taxon>
        <taxon>Cytophagales</taxon>
        <taxon>Spirosomataceae</taxon>
        <taxon>Dyadobacter</taxon>
    </lineage>
</organism>
<dbReference type="AlphaFoldDB" id="A0A316ATC2"/>
<reference evidence="1 2" key="1">
    <citation type="submission" date="2018-03" db="EMBL/GenBank/DDBJ databases">
        <title>Genomic Encyclopedia of Archaeal and Bacterial Type Strains, Phase II (KMG-II): from individual species to whole genera.</title>
        <authorList>
            <person name="Goeker M."/>
        </authorList>
    </citation>
    <scope>NUCLEOTIDE SEQUENCE [LARGE SCALE GENOMIC DNA]</scope>
    <source>
        <strain evidence="1 2">DSM 100346</strain>
    </source>
</reference>
<comment type="caution">
    <text evidence="1">The sequence shown here is derived from an EMBL/GenBank/DDBJ whole genome shotgun (WGS) entry which is preliminary data.</text>
</comment>
<gene>
    <name evidence="1" type="ORF">CLV98_12310</name>
</gene>
<sequence>MKFSNNSKMKITYHSYPMLLHTSFDKENAPDVLPFVMPDEKTIKKVQANKGFQQLLPTIAIKNTVAGKNATTNIYLSDTTFQKVEYDEYFRNTQFRQFFTSSIKPKYGTILMKEGATYVYMLLSKQETKGLKNLDGCYIAVALFIRDVFLGFEEGVITNNGIEVNQTGIYNGGMDIGGYISFVIITLSHAEGKTFKLVECVSEKIISL</sequence>
<protein>
    <submittedName>
        <fullName evidence="1">Uncharacterized protein</fullName>
    </submittedName>
</protein>
<evidence type="ECO:0000313" key="2">
    <source>
        <dbReference type="Proteomes" id="UP000245880"/>
    </source>
</evidence>
<dbReference type="Proteomes" id="UP000245880">
    <property type="component" value="Unassembled WGS sequence"/>
</dbReference>